<dbReference type="STRING" id="685588.A0A067T949"/>
<dbReference type="CDD" id="cd11577">
    <property type="entry name" value="GH71"/>
    <property type="match status" value="1"/>
</dbReference>
<name>A0A067T949_GALM3</name>
<keyword evidence="2" id="KW-1185">Reference proteome</keyword>
<gene>
    <name evidence="1" type="ORF">GALMADRAFT_247930</name>
</gene>
<dbReference type="OrthoDB" id="3257981at2759"/>
<dbReference type="AlphaFoldDB" id="A0A067T949"/>
<dbReference type="Proteomes" id="UP000027222">
    <property type="component" value="Unassembled WGS sequence"/>
</dbReference>
<dbReference type="Pfam" id="PF03659">
    <property type="entry name" value="Glyco_hydro_71"/>
    <property type="match status" value="1"/>
</dbReference>
<dbReference type="GO" id="GO:0051118">
    <property type="term" value="F:glucan endo-1,3-alpha-glucosidase activity"/>
    <property type="evidence" value="ECO:0007669"/>
    <property type="project" value="InterPro"/>
</dbReference>
<reference evidence="2" key="1">
    <citation type="journal article" date="2014" name="Proc. Natl. Acad. Sci. U.S.A.">
        <title>Extensive sampling of basidiomycete genomes demonstrates inadequacy of the white-rot/brown-rot paradigm for wood decay fungi.</title>
        <authorList>
            <person name="Riley R."/>
            <person name="Salamov A.A."/>
            <person name="Brown D.W."/>
            <person name="Nagy L.G."/>
            <person name="Floudas D."/>
            <person name="Held B.W."/>
            <person name="Levasseur A."/>
            <person name="Lombard V."/>
            <person name="Morin E."/>
            <person name="Otillar R."/>
            <person name="Lindquist E.A."/>
            <person name="Sun H."/>
            <person name="LaButti K.M."/>
            <person name="Schmutz J."/>
            <person name="Jabbour D."/>
            <person name="Luo H."/>
            <person name="Baker S.E."/>
            <person name="Pisabarro A.G."/>
            <person name="Walton J.D."/>
            <person name="Blanchette R.A."/>
            <person name="Henrissat B."/>
            <person name="Martin F."/>
            <person name="Cullen D."/>
            <person name="Hibbett D.S."/>
            <person name="Grigoriev I.V."/>
        </authorList>
    </citation>
    <scope>NUCLEOTIDE SEQUENCE [LARGE SCALE GENOMIC DNA]</scope>
    <source>
        <strain evidence="2">CBS 339.88</strain>
    </source>
</reference>
<organism evidence="1 2">
    <name type="scientific">Galerina marginata (strain CBS 339.88)</name>
    <dbReference type="NCBI Taxonomy" id="685588"/>
    <lineage>
        <taxon>Eukaryota</taxon>
        <taxon>Fungi</taxon>
        <taxon>Dikarya</taxon>
        <taxon>Basidiomycota</taxon>
        <taxon>Agaricomycotina</taxon>
        <taxon>Agaricomycetes</taxon>
        <taxon>Agaricomycetidae</taxon>
        <taxon>Agaricales</taxon>
        <taxon>Agaricineae</taxon>
        <taxon>Strophariaceae</taxon>
        <taxon>Galerina</taxon>
    </lineage>
</organism>
<dbReference type="EMBL" id="KL142380">
    <property type="protein sequence ID" value="KDR75488.1"/>
    <property type="molecule type" value="Genomic_DNA"/>
</dbReference>
<evidence type="ECO:0000313" key="2">
    <source>
        <dbReference type="Proteomes" id="UP000027222"/>
    </source>
</evidence>
<evidence type="ECO:0000313" key="1">
    <source>
        <dbReference type="EMBL" id="KDR75488.1"/>
    </source>
</evidence>
<evidence type="ECO:0008006" key="3">
    <source>
        <dbReference type="Google" id="ProtNLM"/>
    </source>
</evidence>
<dbReference type="InterPro" id="IPR005197">
    <property type="entry name" value="Glyco_hydro_71"/>
</dbReference>
<protein>
    <recommendedName>
        <fullName evidence="3">Glycoside hydrolase family 71 protein</fullName>
    </recommendedName>
</protein>
<dbReference type="Gene3D" id="3.20.20.80">
    <property type="entry name" value="Glycosidases"/>
    <property type="match status" value="1"/>
</dbReference>
<sequence>MSVFRNHAKGFKVNPKGDFTSPQTIEEDVATRMPVARNHVFAHFMVGNTYPYTIDDWYEDIKLAASQDIDGFVLNVGAEDWQRHRCADCFAASRRLPGSASFKFFFSFDMSSIPGNAADDIQFFRNYLGTHARDPRMFRHPRTGGVVISTFSGENCTFGKGSMESGWAHLKFELNKIFPIYFVPSFFIDPACYPSISAMDGAFNWNGGWPLHLEAGMPRSQIVNAALDSDLIHIQNLTHGRTFMAAVSPWFFTHYGPDSWNKNWIYRGDDWLFVRRWEQLISMRDQIDVAQIISWNDYGESHYIGPIRGAQPNSQAWVDGYPHEAWLTLNRYYAKAFQTGIYPTITKDRIFMWARPHPKDAQAADKAPRPNNWELTDDTAWVVVFAIAPSTIAFSTSEDPTEKQNALVQAGVSKLSFSLKPNAGMKVSLLRDNKTVVECIPMGYRFESRPGVYNFNAHVSMSP</sequence>
<proteinExistence type="predicted"/>
<dbReference type="HOGENOM" id="CLU_019141_4_0_1"/>
<accession>A0A067T949</accession>